<accession>A0A2V5I1E0</accession>
<organism evidence="2 3">
    <name type="scientific">Aspergillus indologenus CBS 114.80</name>
    <dbReference type="NCBI Taxonomy" id="1450541"/>
    <lineage>
        <taxon>Eukaryota</taxon>
        <taxon>Fungi</taxon>
        <taxon>Dikarya</taxon>
        <taxon>Ascomycota</taxon>
        <taxon>Pezizomycotina</taxon>
        <taxon>Eurotiomycetes</taxon>
        <taxon>Eurotiomycetidae</taxon>
        <taxon>Eurotiales</taxon>
        <taxon>Aspergillaceae</taxon>
        <taxon>Aspergillus</taxon>
        <taxon>Aspergillus subgen. Circumdati</taxon>
    </lineage>
</organism>
<feature type="signal peptide" evidence="1">
    <location>
        <begin position="1"/>
        <end position="22"/>
    </location>
</feature>
<protein>
    <submittedName>
        <fullName evidence="2">Uncharacterized protein</fullName>
    </submittedName>
</protein>
<dbReference type="AlphaFoldDB" id="A0A2V5I1E0"/>
<evidence type="ECO:0000313" key="3">
    <source>
        <dbReference type="Proteomes" id="UP000248817"/>
    </source>
</evidence>
<dbReference type="EMBL" id="KZ825513">
    <property type="protein sequence ID" value="PYI30595.1"/>
    <property type="molecule type" value="Genomic_DNA"/>
</dbReference>
<name>A0A2V5I1E0_9EURO</name>
<sequence length="181" mass="20040">MRRNTAAVSLVLCSLALSTMNASKSRTRQFAAAAAMVTENSMLGLTQSVMEMLGWTSPNIGRLRLVSSRSAARLCSTTYIQRAKSLEKGATLWPQMSQKQAAETGEASGLDGDDSLLGVHVPVFSAAKWTLITNRIDYLLHILRMPNLFNILLFLRFTTKQYHCSIAWPGMRNCRSRSVLL</sequence>
<feature type="chain" id="PRO_5016158917" evidence="1">
    <location>
        <begin position="23"/>
        <end position="181"/>
    </location>
</feature>
<keyword evidence="3" id="KW-1185">Reference proteome</keyword>
<evidence type="ECO:0000313" key="2">
    <source>
        <dbReference type="EMBL" id="PYI30595.1"/>
    </source>
</evidence>
<keyword evidence="1" id="KW-0732">Signal</keyword>
<evidence type="ECO:0000256" key="1">
    <source>
        <dbReference type="SAM" id="SignalP"/>
    </source>
</evidence>
<proteinExistence type="predicted"/>
<reference evidence="2 3" key="1">
    <citation type="submission" date="2018-02" db="EMBL/GenBank/DDBJ databases">
        <title>The genomes of Aspergillus section Nigri reveals drivers in fungal speciation.</title>
        <authorList>
            <consortium name="DOE Joint Genome Institute"/>
            <person name="Vesth T.C."/>
            <person name="Nybo J."/>
            <person name="Theobald S."/>
            <person name="Brandl J."/>
            <person name="Frisvad J.C."/>
            <person name="Nielsen K.F."/>
            <person name="Lyhne E.K."/>
            <person name="Kogle M.E."/>
            <person name="Kuo A."/>
            <person name="Riley R."/>
            <person name="Clum A."/>
            <person name="Nolan M."/>
            <person name="Lipzen A."/>
            <person name="Salamov A."/>
            <person name="Henrissat B."/>
            <person name="Wiebenga A."/>
            <person name="De vries R.P."/>
            <person name="Grigoriev I.V."/>
            <person name="Mortensen U.H."/>
            <person name="Andersen M.R."/>
            <person name="Baker S.E."/>
        </authorList>
    </citation>
    <scope>NUCLEOTIDE SEQUENCE [LARGE SCALE GENOMIC DNA]</scope>
    <source>
        <strain evidence="2 3">CBS 114.80</strain>
    </source>
</reference>
<dbReference type="Proteomes" id="UP000248817">
    <property type="component" value="Unassembled WGS sequence"/>
</dbReference>
<gene>
    <name evidence="2" type="ORF">BP00DRAFT_198977</name>
</gene>